<feature type="coiled-coil region" evidence="1">
    <location>
        <begin position="25"/>
        <end position="52"/>
    </location>
</feature>
<accession>A0A6L9EN69</accession>
<keyword evidence="1" id="KW-0175">Coiled coil</keyword>
<evidence type="ECO:0000313" key="3">
    <source>
        <dbReference type="Proteomes" id="UP000474042"/>
    </source>
</evidence>
<evidence type="ECO:0000256" key="1">
    <source>
        <dbReference type="SAM" id="Coils"/>
    </source>
</evidence>
<proteinExistence type="predicted"/>
<reference evidence="2 3" key="1">
    <citation type="submission" date="2020-01" db="EMBL/GenBank/DDBJ databases">
        <title>Genome sequence of a 1,3-propanediol producer, Clostridium butyricum S3.</title>
        <authorList>
            <person name="Zhou J."/>
        </authorList>
    </citation>
    <scope>NUCLEOTIDE SEQUENCE [LARGE SCALE GENOMIC DNA]</scope>
    <source>
        <strain evidence="2 3">S3</strain>
    </source>
</reference>
<name>A0A6L9EN69_CLOBU</name>
<protein>
    <submittedName>
        <fullName evidence="2">Uncharacterized protein</fullName>
    </submittedName>
</protein>
<gene>
    <name evidence="2" type="ORF">GND98_009410</name>
</gene>
<dbReference type="Proteomes" id="UP000474042">
    <property type="component" value="Unassembled WGS sequence"/>
</dbReference>
<comment type="caution">
    <text evidence="2">The sequence shown here is derived from an EMBL/GenBank/DDBJ whole genome shotgun (WGS) entry which is preliminary data.</text>
</comment>
<sequence length="52" mass="6420">MHYKLHCEVTKEAIDNFTRVMIQFYEDIKDNIDELEEKYNNELKQKNIKKTK</sequence>
<dbReference type="AlphaFoldDB" id="A0A6L9EN69"/>
<evidence type="ECO:0000313" key="2">
    <source>
        <dbReference type="EMBL" id="NAS18083.1"/>
    </source>
</evidence>
<dbReference type="EMBL" id="WOFV02000025">
    <property type="protein sequence ID" value="NAS18083.1"/>
    <property type="molecule type" value="Genomic_DNA"/>
</dbReference>
<organism evidence="2 3">
    <name type="scientific">Clostridium butyricum</name>
    <dbReference type="NCBI Taxonomy" id="1492"/>
    <lineage>
        <taxon>Bacteria</taxon>
        <taxon>Bacillati</taxon>
        <taxon>Bacillota</taxon>
        <taxon>Clostridia</taxon>
        <taxon>Eubacteriales</taxon>
        <taxon>Clostridiaceae</taxon>
        <taxon>Clostridium</taxon>
    </lineage>
</organism>